<dbReference type="InterPro" id="IPR039424">
    <property type="entry name" value="SBP_5"/>
</dbReference>
<evidence type="ECO:0000256" key="4">
    <source>
        <dbReference type="ARBA" id="ARBA00022729"/>
    </source>
</evidence>
<name>A0A0M1P1T1_9BACL</name>
<dbReference type="PANTHER" id="PTHR30290:SF79">
    <property type="entry name" value="DIPEPTIDE-BINDING PROTEIN DPPE"/>
    <property type="match status" value="1"/>
</dbReference>
<dbReference type="GO" id="GO:0030288">
    <property type="term" value="C:outer membrane-bounded periplasmic space"/>
    <property type="evidence" value="ECO:0007669"/>
    <property type="project" value="UniProtKB-ARBA"/>
</dbReference>
<dbReference type="Pfam" id="PF00496">
    <property type="entry name" value="SBP_bac_5"/>
    <property type="match status" value="1"/>
</dbReference>
<feature type="chain" id="PRO_5038740711" evidence="6">
    <location>
        <begin position="23"/>
        <end position="554"/>
    </location>
</feature>
<evidence type="ECO:0000256" key="6">
    <source>
        <dbReference type="SAM" id="SignalP"/>
    </source>
</evidence>
<dbReference type="CDD" id="cd08504">
    <property type="entry name" value="PBP2_OppA"/>
    <property type="match status" value="1"/>
</dbReference>
<evidence type="ECO:0000256" key="2">
    <source>
        <dbReference type="ARBA" id="ARBA00005695"/>
    </source>
</evidence>
<dbReference type="FunFam" id="3.90.76.10:FF:000001">
    <property type="entry name" value="Oligopeptide ABC transporter substrate-binding protein"/>
    <property type="match status" value="1"/>
</dbReference>
<keyword evidence="5" id="KW-0571">Peptide transport</keyword>
<feature type="domain" description="Solute-binding protein family 5" evidence="7">
    <location>
        <begin position="89"/>
        <end position="476"/>
    </location>
</feature>
<dbReference type="InterPro" id="IPR000914">
    <property type="entry name" value="SBP_5_dom"/>
</dbReference>
<keyword evidence="4 6" id="KW-0732">Signal</keyword>
<evidence type="ECO:0000256" key="3">
    <source>
        <dbReference type="ARBA" id="ARBA00022448"/>
    </source>
</evidence>
<dbReference type="PANTHER" id="PTHR30290">
    <property type="entry name" value="PERIPLASMIC BINDING COMPONENT OF ABC TRANSPORTER"/>
    <property type="match status" value="1"/>
</dbReference>
<comment type="subcellular location">
    <subcellularLocation>
        <location evidence="1">Cell envelope</location>
    </subcellularLocation>
</comment>
<accession>A0A0M1P1T1</accession>
<evidence type="ECO:0000256" key="1">
    <source>
        <dbReference type="ARBA" id="ARBA00004196"/>
    </source>
</evidence>
<keyword evidence="3" id="KW-0813">Transport</keyword>
<dbReference type="SUPFAM" id="SSF53850">
    <property type="entry name" value="Periplasmic binding protein-like II"/>
    <property type="match status" value="1"/>
</dbReference>
<dbReference type="EMBL" id="LIUT01000001">
    <property type="protein sequence ID" value="KOR88416.1"/>
    <property type="molecule type" value="Genomic_DNA"/>
</dbReference>
<comment type="caution">
    <text evidence="8">The sequence shown here is derived from an EMBL/GenBank/DDBJ whole genome shotgun (WGS) entry which is preliminary data.</text>
</comment>
<organism evidence="8 9">
    <name type="scientific">Paenibacillus solani</name>
    <dbReference type="NCBI Taxonomy" id="1705565"/>
    <lineage>
        <taxon>Bacteria</taxon>
        <taxon>Bacillati</taxon>
        <taxon>Bacillota</taxon>
        <taxon>Bacilli</taxon>
        <taxon>Bacillales</taxon>
        <taxon>Paenibacillaceae</taxon>
        <taxon>Paenibacillus</taxon>
    </lineage>
</organism>
<dbReference type="RefSeq" id="WP_054401435.1">
    <property type="nucleotide sequence ID" value="NZ_LIUT01000001.1"/>
</dbReference>
<keyword evidence="9" id="KW-1185">Reference proteome</keyword>
<dbReference type="Gene3D" id="3.90.76.10">
    <property type="entry name" value="Dipeptide-binding Protein, Domain 1"/>
    <property type="match status" value="1"/>
</dbReference>
<evidence type="ECO:0000313" key="9">
    <source>
        <dbReference type="Proteomes" id="UP000036932"/>
    </source>
</evidence>
<protein>
    <submittedName>
        <fullName evidence="8">Peptide-binding protein</fullName>
    </submittedName>
</protein>
<keyword evidence="5" id="KW-0653">Protein transport</keyword>
<gene>
    <name evidence="8" type="ORF">AM231_04115</name>
</gene>
<dbReference type="GO" id="GO:0043190">
    <property type="term" value="C:ATP-binding cassette (ABC) transporter complex"/>
    <property type="evidence" value="ECO:0007669"/>
    <property type="project" value="InterPro"/>
</dbReference>
<dbReference type="GO" id="GO:1904680">
    <property type="term" value="F:peptide transmembrane transporter activity"/>
    <property type="evidence" value="ECO:0007669"/>
    <property type="project" value="TreeGrafter"/>
</dbReference>
<dbReference type="PROSITE" id="PS51257">
    <property type="entry name" value="PROKAR_LIPOPROTEIN"/>
    <property type="match status" value="1"/>
</dbReference>
<dbReference type="PATRIC" id="fig|1705565.3.peg.2704"/>
<dbReference type="PIRSF" id="PIRSF002741">
    <property type="entry name" value="MppA"/>
    <property type="match status" value="1"/>
</dbReference>
<dbReference type="FunFam" id="3.10.105.10:FF:000001">
    <property type="entry name" value="Oligopeptide ABC transporter, oligopeptide-binding protein"/>
    <property type="match status" value="1"/>
</dbReference>
<dbReference type="Gene3D" id="3.40.190.10">
    <property type="entry name" value="Periplasmic binding protein-like II"/>
    <property type="match status" value="1"/>
</dbReference>
<comment type="similarity">
    <text evidence="2">Belongs to the bacterial solute-binding protein 5 family.</text>
</comment>
<dbReference type="GO" id="GO:0015833">
    <property type="term" value="P:peptide transport"/>
    <property type="evidence" value="ECO:0007669"/>
    <property type="project" value="UniProtKB-KW"/>
</dbReference>
<evidence type="ECO:0000259" key="7">
    <source>
        <dbReference type="Pfam" id="PF00496"/>
    </source>
</evidence>
<reference evidence="9" key="1">
    <citation type="submission" date="2015-08" db="EMBL/GenBank/DDBJ databases">
        <title>Genome sequencing project for genomic taxonomy and phylogenomics of Bacillus-like bacteria.</title>
        <authorList>
            <person name="Liu B."/>
            <person name="Wang J."/>
            <person name="Zhu Y."/>
            <person name="Liu G."/>
            <person name="Chen Q."/>
            <person name="Chen Z."/>
            <person name="Lan J."/>
            <person name="Che J."/>
            <person name="Ge C."/>
            <person name="Shi H."/>
            <person name="Pan Z."/>
            <person name="Liu X."/>
        </authorList>
    </citation>
    <scope>NUCLEOTIDE SEQUENCE [LARGE SCALE GENOMIC DNA]</scope>
    <source>
        <strain evidence="9">FJAT-22460</strain>
    </source>
</reference>
<dbReference type="Gene3D" id="3.10.105.10">
    <property type="entry name" value="Dipeptide-binding Protein, Domain 3"/>
    <property type="match status" value="1"/>
</dbReference>
<feature type="signal peptide" evidence="6">
    <location>
        <begin position="1"/>
        <end position="22"/>
    </location>
</feature>
<dbReference type="Proteomes" id="UP000036932">
    <property type="component" value="Unassembled WGS sequence"/>
</dbReference>
<proteinExistence type="inferred from homology"/>
<dbReference type="InterPro" id="IPR030678">
    <property type="entry name" value="Peptide/Ni-bd"/>
</dbReference>
<sequence>MKKQKKLMLLMTLILAFSSVLAACGADKNDQSANNGEAGNKPKEQVFRLNLASDPPTLDPGLSQDNNSNTVINAVFEGLVRKGEDGTEKPGVAEKWDISEDGLKYIFTLRKDAKWSNGDPVTAKDFEFAWKRVLDPNFTPASPYTYQLYYIKNAEAYNLGEIKDANEVGIKATDDYTLEVTLENPTPYFLSLMSFQTYYPVHSSVEGNASWATKPDTLISNGPFKVSQMTKGQKIELVKNDQYWDKDSIKLEKVQMSIVNSSATELSSYRNDELDYAGHPTGNIPTDQLNAIKKELGDELMIKGISSTYFYIFNTTQEPFDNVNIRKAFAMAIDRKAIVEKITQGGQIPAFGFVPPGIKGESDEYRKEVPDTYFQANLEEAKKLLEQGMKEKGYTTLPEVTLIHNSDDNHKKIALAIADMWKNNLGVPVKVQNQEWGVFLKNRSDLNFQIARSGWGADYNDPMTYIDMWTSKSGNNDTGFKSEEYDKLVKDAYATSDNAKRMKYMSQAEKILVEDNQVVMPIYYYSSVSLVKPWVKNLHLDYKGDLDFTRAYIE</sequence>
<evidence type="ECO:0000256" key="5">
    <source>
        <dbReference type="ARBA" id="ARBA00022856"/>
    </source>
</evidence>
<evidence type="ECO:0000313" key="8">
    <source>
        <dbReference type="EMBL" id="KOR88416.1"/>
    </source>
</evidence>
<dbReference type="OrthoDB" id="9801912at2"/>
<dbReference type="AlphaFoldDB" id="A0A0M1P1T1"/>